<dbReference type="GO" id="GO:0071978">
    <property type="term" value="P:bacterial-type flagellum-dependent swarming motility"/>
    <property type="evidence" value="ECO:0007669"/>
    <property type="project" value="TreeGrafter"/>
</dbReference>
<evidence type="ECO:0000259" key="6">
    <source>
        <dbReference type="Pfam" id="PF06429"/>
    </source>
</evidence>
<feature type="domain" description="Flagellar hook protein FlgE D2" evidence="7">
    <location>
        <begin position="161"/>
        <end position="287"/>
    </location>
</feature>
<feature type="domain" description="Flagellar basal-body/hook protein C-terminal" evidence="6">
    <location>
        <begin position="362"/>
        <end position="405"/>
    </location>
</feature>
<dbReference type="PANTHER" id="PTHR30435">
    <property type="entry name" value="FLAGELLAR PROTEIN"/>
    <property type="match status" value="1"/>
</dbReference>
<dbReference type="InterPro" id="IPR010930">
    <property type="entry name" value="Flg_bb/hook_C_dom"/>
</dbReference>
<dbReference type="InterPro" id="IPR020013">
    <property type="entry name" value="Flagellar_FlgE/F/G"/>
</dbReference>
<comment type="caution">
    <text evidence="9">The sequence shown here is derived from an EMBL/GenBank/DDBJ whole genome shotgun (WGS) entry which is preliminary data.</text>
</comment>
<evidence type="ECO:0000256" key="3">
    <source>
        <dbReference type="ARBA" id="ARBA00019015"/>
    </source>
</evidence>
<dbReference type="GO" id="GO:0009424">
    <property type="term" value="C:bacterial-type flagellum hook"/>
    <property type="evidence" value="ECO:0007669"/>
    <property type="project" value="TreeGrafter"/>
</dbReference>
<protein>
    <recommendedName>
        <fullName evidence="3 5">Flagellar hook protein FlgE</fullName>
    </recommendedName>
</protein>
<evidence type="ECO:0000256" key="4">
    <source>
        <dbReference type="ARBA" id="ARBA00023143"/>
    </source>
</evidence>
<keyword evidence="9" id="KW-0969">Cilium</keyword>
<keyword evidence="9" id="KW-0282">Flagellum</keyword>
<dbReference type="NCBIfam" id="NF004238">
    <property type="entry name" value="PRK05682.1-1"/>
    <property type="match status" value="1"/>
</dbReference>
<dbReference type="PANTHER" id="PTHR30435:SF1">
    <property type="entry name" value="FLAGELLAR HOOK PROTEIN FLGE"/>
    <property type="match status" value="1"/>
</dbReference>
<dbReference type="EMBL" id="AKKN01000007">
    <property type="protein sequence ID" value="EKT58559.1"/>
    <property type="molecule type" value="Genomic_DNA"/>
</dbReference>
<feature type="domain" description="Flagellar hook protein FlgE/F/G-like D1" evidence="8">
    <location>
        <begin position="76"/>
        <end position="136"/>
    </location>
</feature>
<dbReference type="Gene3D" id="2.60.98.20">
    <property type="entry name" value="Flagellar hook protein FlgE"/>
    <property type="match status" value="1"/>
</dbReference>
<dbReference type="InterPro" id="IPR011491">
    <property type="entry name" value="FlgE_D2"/>
</dbReference>
<comment type="subcellular location">
    <subcellularLocation>
        <location evidence="1 5">Bacterial flagellum basal body</location>
    </subcellularLocation>
</comment>
<keyword evidence="4 5" id="KW-0975">Bacterial flagellum</keyword>
<dbReference type="OrthoDB" id="8578401at2"/>
<dbReference type="InterPro" id="IPR037925">
    <property type="entry name" value="FlgE/F/G-like"/>
</dbReference>
<dbReference type="SUPFAM" id="SSF117143">
    <property type="entry name" value="Flagellar hook protein flgE"/>
    <property type="match status" value="1"/>
</dbReference>
<dbReference type="PROSITE" id="PS00588">
    <property type="entry name" value="FLAGELLA_BB_ROD"/>
    <property type="match status" value="1"/>
</dbReference>
<accession>K8WDB3</accession>
<dbReference type="NCBIfam" id="TIGR03506">
    <property type="entry name" value="FlgEFG_subfam"/>
    <property type="match status" value="1"/>
</dbReference>
<evidence type="ECO:0000313" key="10">
    <source>
        <dbReference type="Proteomes" id="UP000010290"/>
    </source>
</evidence>
<evidence type="ECO:0000256" key="5">
    <source>
        <dbReference type="RuleBase" id="RU362116"/>
    </source>
</evidence>
<sequence length="406" mass="43359">MPFEQAISGLNAASVGLDSIGNNLANLATHSFKSGSVSFADMCAASGKGLGVDVTSIAQNFNDGAITRTDRLTDVAISGNGFFRVQDKNGGIYYSRDGQFVRGKNGDLINNQGMVITGYSASLDAQGKVNIQNGSTPIPLNISTDMMHAKASQLAKLTTHLNSQETINANPFDINHPDNPQNSHFKTVMTTYDRQGNPLDVTVYFQKTANNEWAVYAKNAGAPNAIALGNMSFDENGSLINANNAVFDIAYPGMNGANNRTLRVDLSQTCQQRVNQSSVSAIDVDGHSAGEYMSFNIEDNGLIMANYSNRQQQVVGQIALSTFVNPQGLASQGGNLWAATNSSGNPTEGIPATGSFGKLTGGALEASNVDMSKELINMIVMQRYYQSNAQTIKTQDQILQTLVNLR</sequence>
<dbReference type="InterPro" id="IPR019776">
    <property type="entry name" value="Flagellar_basal_body_rod_CS"/>
</dbReference>
<dbReference type="PATRIC" id="fig|1141660.3.peg.1520"/>
<dbReference type="InterPro" id="IPR053967">
    <property type="entry name" value="LlgE_F_G-like_D1"/>
</dbReference>
<dbReference type="Proteomes" id="UP000010290">
    <property type="component" value="Chromosome"/>
</dbReference>
<evidence type="ECO:0000313" key="9">
    <source>
        <dbReference type="EMBL" id="EKT58559.1"/>
    </source>
</evidence>
<evidence type="ECO:0000256" key="1">
    <source>
        <dbReference type="ARBA" id="ARBA00004117"/>
    </source>
</evidence>
<dbReference type="Pfam" id="PF22692">
    <property type="entry name" value="LlgE_F_G_D1"/>
    <property type="match status" value="1"/>
</dbReference>
<comment type="similarity">
    <text evidence="2 5">Belongs to the flagella basal body rod proteins family.</text>
</comment>
<evidence type="ECO:0000259" key="7">
    <source>
        <dbReference type="Pfam" id="PF07559"/>
    </source>
</evidence>
<comment type="function">
    <text evidence="5">A flexible structure which links the flagellar filament to the drive apparatus in the basal body.</text>
</comment>
<dbReference type="RefSeq" id="WP_008915353.1">
    <property type="nucleotide sequence ID" value="NZ_CM001773.1"/>
</dbReference>
<evidence type="ECO:0000259" key="8">
    <source>
        <dbReference type="Pfam" id="PF22692"/>
    </source>
</evidence>
<gene>
    <name evidence="9" type="primary">flgE</name>
    <name evidence="9" type="ORF">OO7_07584</name>
</gene>
<dbReference type="InterPro" id="IPR037058">
    <property type="entry name" value="Falgellar_hook_FlgE_sf"/>
</dbReference>
<dbReference type="HOGENOM" id="CLU_013687_2_0_6"/>
<keyword evidence="10" id="KW-1185">Reference proteome</keyword>
<name>K8WDB3_9GAMM</name>
<dbReference type="GO" id="GO:0005829">
    <property type="term" value="C:cytosol"/>
    <property type="evidence" value="ECO:0007669"/>
    <property type="project" value="TreeGrafter"/>
</dbReference>
<keyword evidence="9" id="KW-0966">Cell projection</keyword>
<dbReference type="GO" id="GO:0009425">
    <property type="term" value="C:bacterial-type flagellum basal body"/>
    <property type="evidence" value="ECO:0007669"/>
    <property type="project" value="UniProtKB-SubCell"/>
</dbReference>
<reference evidence="9 10" key="1">
    <citation type="journal article" date="2012" name="BMC Genomics">
        <title>Comparative genomics of bacteria in the genus Providencia isolated from wild Drosophila melanogaster.</title>
        <authorList>
            <person name="Galac M.R."/>
            <person name="Lazzaro B.P."/>
        </authorList>
    </citation>
    <scope>NUCLEOTIDE SEQUENCE [LARGE SCALE GENOMIC DNA]</scope>
    <source>
        <strain evidence="9 10">DSM 19967</strain>
    </source>
</reference>
<evidence type="ECO:0000256" key="2">
    <source>
        <dbReference type="ARBA" id="ARBA00009677"/>
    </source>
</evidence>
<proteinExistence type="inferred from homology"/>
<dbReference type="AlphaFoldDB" id="K8WDB3"/>
<organism evidence="9 10">
    <name type="scientific">Providencia sneebia DSM 19967</name>
    <dbReference type="NCBI Taxonomy" id="1141660"/>
    <lineage>
        <taxon>Bacteria</taxon>
        <taxon>Pseudomonadati</taxon>
        <taxon>Pseudomonadota</taxon>
        <taxon>Gammaproteobacteria</taxon>
        <taxon>Enterobacterales</taxon>
        <taxon>Morganellaceae</taxon>
        <taxon>Providencia</taxon>
    </lineage>
</organism>
<dbReference type="Pfam" id="PF07559">
    <property type="entry name" value="FlgE_D2"/>
    <property type="match status" value="1"/>
</dbReference>
<dbReference type="Pfam" id="PF06429">
    <property type="entry name" value="Flg_bbr_C"/>
    <property type="match status" value="1"/>
</dbReference>